<dbReference type="InterPro" id="IPR050553">
    <property type="entry name" value="Thioredoxin_ResA/DsbE_sf"/>
</dbReference>
<dbReference type="RefSeq" id="WP_092996522.1">
    <property type="nucleotide sequence ID" value="NZ_FMWD01000006.1"/>
</dbReference>
<keyword evidence="3" id="KW-0676">Redox-active center</keyword>
<evidence type="ECO:0000256" key="2">
    <source>
        <dbReference type="ARBA" id="ARBA00022748"/>
    </source>
</evidence>
<evidence type="ECO:0000259" key="5">
    <source>
        <dbReference type="PROSITE" id="PS51352"/>
    </source>
</evidence>
<dbReference type="Gene3D" id="3.40.30.10">
    <property type="entry name" value="Glutaredoxin"/>
    <property type="match status" value="1"/>
</dbReference>
<dbReference type="Proteomes" id="UP000199648">
    <property type="component" value="Unassembled WGS sequence"/>
</dbReference>
<dbReference type="GO" id="GO:0030313">
    <property type="term" value="C:cell envelope"/>
    <property type="evidence" value="ECO:0007669"/>
    <property type="project" value="UniProtKB-SubCell"/>
</dbReference>
<protein>
    <submittedName>
        <fullName evidence="6">Peroxiredoxin</fullName>
    </submittedName>
</protein>
<keyword evidence="2" id="KW-0201">Cytochrome c-type biogenesis</keyword>
<accession>A0A1G5QHS9</accession>
<dbReference type="OrthoDB" id="9788279at2"/>
<dbReference type="GO" id="GO:0017004">
    <property type="term" value="P:cytochrome complex assembly"/>
    <property type="evidence" value="ECO:0007669"/>
    <property type="project" value="UniProtKB-KW"/>
</dbReference>
<feature type="chain" id="PRO_5011477527" evidence="4">
    <location>
        <begin position="18"/>
        <end position="423"/>
    </location>
</feature>
<organism evidence="6 7">
    <name type="scientific">Thiohalomonas denitrificans</name>
    <dbReference type="NCBI Taxonomy" id="415747"/>
    <lineage>
        <taxon>Bacteria</taxon>
        <taxon>Pseudomonadati</taxon>
        <taxon>Pseudomonadota</taxon>
        <taxon>Gammaproteobacteria</taxon>
        <taxon>Thiohalomonadales</taxon>
        <taxon>Thiohalomonadaceae</taxon>
        <taxon>Thiohalomonas</taxon>
    </lineage>
</organism>
<dbReference type="Gene3D" id="3.40.50.1820">
    <property type="entry name" value="alpha/beta hydrolase"/>
    <property type="match status" value="1"/>
</dbReference>
<sequence length="423" mass="46064">MRFYLCLLSLLVAPVFASELAEPLFLDTGAEIPIERYSGADAAHTRVLWLPSEEGLQSRELAVARELAATGPSVWAADLHTAYFLAAARTSLEQVPVEDVVSLIEAAAADVQQLFLFTSGRGAALALQAARAWQLEHPGSERLAGAVLVHPNLQKGLPEPGEPPSYRPVTTATNLPIYLFQPGLSAKRWHLSDLARGLASGGSDLFQHFLPSVSDGFMNREQPDDAERAMNQQMPALIARAVRLLEPYAGPRQAPALVGSDDVDAEAGLAAGLRPYTGDPAPPELNLPGLQGETFDLQSYEGRVVLVNFWATWCPPCVHEIPSLGRLQEQFEEQGFSVLAVDVGEDEVTVRRFLEKRPVAFPVLLDLAGEAVNAWNVSAFPTNFLIDAQGRIRYSYYGALEWDAPEVVAIVKKLLAEMHEPAR</sequence>
<evidence type="ECO:0000313" key="6">
    <source>
        <dbReference type="EMBL" id="SCZ61252.1"/>
    </source>
</evidence>
<keyword evidence="4" id="KW-0732">Signal</keyword>
<keyword evidence="7" id="KW-1185">Reference proteome</keyword>
<dbReference type="InterPro" id="IPR013740">
    <property type="entry name" value="Redoxin"/>
</dbReference>
<dbReference type="InterPro" id="IPR036249">
    <property type="entry name" value="Thioredoxin-like_sf"/>
</dbReference>
<evidence type="ECO:0000256" key="1">
    <source>
        <dbReference type="ARBA" id="ARBA00004196"/>
    </source>
</evidence>
<feature type="signal peptide" evidence="4">
    <location>
        <begin position="1"/>
        <end position="17"/>
    </location>
</feature>
<reference evidence="6 7" key="1">
    <citation type="submission" date="2016-10" db="EMBL/GenBank/DDBJ databases">
        <authorList>
            <person name="de Groot N.N."/>
        </authorList>
    </citation>
    <scope>NUCLEOTIDE SEQUENCE [LARGE SCALE GENOMIC DNA]</scope>
    <source>
        <strain evidence="6 7">HLD2</strain>
    </source>
</reference>
<proteinExistence type="predicted"/>
<dbReference type="CDD" id="cd02966">
    <property type="entry name" value="TlpA_like_family"/>
    <property type="match status" value="1"/>
</dbReference>
<evidence type="ECO:0000256" key="3">
    <source>
        <dbReference type="ARBA" id="ARBA00023284"/>
    </source>
</evidence>
<gene>
    <name evidence="6" type="ORF">SAMN03097708_02107</name>
</gene>
<dbReference type="PANTHER" id="PTHR42852">
    <property type="entry name" value="THIOL:DISULFIDE INTERCHANGE PROTEIN DSBE"/>
    <property type="match status" value="1"/>
</dbReference>
<evidence type="ECO:0000313" key="7">
    <source>
        <dbReference type="Proteomes" id="UP000199648"/>
    </source>
</evidence>
<dbReference type="GO" id="GO:0015036">
    <property type="term" value="F:disulfide oxidoreductase activity"/>
    <property type="evidence" value="ECO:0007669"/>
    <property type="project" value="UniProtKB-ARBA"/>
</dbReference>
<dbReference type="AlphaFoldDB" id="A0A1G5QHS9"/>
<dbReference type="EMBL" id="FMWD01000006">
    <property type="protein sequence ID" value="SCZ61252.1"/>
    <property type="molecule type" value="Genomic_DNA"/>
</dbReference>
<dbReference type="SUPFAM" id="SSF52833">
    <property type="entry name" value="Thioredoxin-like"/>
    <property type="match status" value="1"/>
</dbReference>
<dbReference type="Pfam" id="PF08534">
    <property type="entry name" value="Redoxin"/>
    <property type="match status" value="1"/>
</dbReference>
<dbReference type="InterPro" id="IPR013766">
    <property type="entry name" value="Thioredoxin_domain"/>
</dbReference>
<dbReference type="PROSITE" id="PS51352">
    <property type="entry name" value="THIOREDOXIN_2"/>
    <property type="match status" value="1"/>
</dbReference>
<dbReference type="PANTHER" id="PTHR42852:SF17">
    <property type="entry name" value="THIOREDOXIN-LIKE PROTEIN HI_1115"/>
    <property type="match status" value="1"/>
</dbReference>
<dbReference type="InterPro" id="IPR017937">
    <property type="entry name" value="Thioredoxin_CS"/>
</dbReference>
<evidence type="ECO:0000256" key="4">
    <source>
        <dbReference type="SAM" id="SignalP"/>
    </source>
</evidence>
<dbReference type="InterPro" id="IPR029058">
    <property type="entry name" value="AB_hydrolase_fold"/>
</dbReference>
<comment type="subcellular location">
    <subcellularLocation>
        <location evidence="1">Cell envelope</location>
    </subcellularLocation>
</comment>
<feature type="domain" description="Thioredoxin" evidence="5">
    <location>
        <begin position="275"/>
        <end position="416"/>
    </location>
</feature>
<name>A0A1G5QHS9_9GAMM</name>
<dbReference type="SUPFAM" id="SSF53474">
    <property type="entry name" value="alpha/beta-Hydrolases"/>
    <property type="match status" value="1"/>
</dbReference>
<dbReference type="PROSITE" id="PS00194">
    <property type="entry name" value="THIOREDOXIN_1"/>
    <property type="match status" value="1"/>
</dbReference>